<reference evidence="3" key="1">
    <citation type="submission" date="2019-09" db="EMBL/GenBank/DDBJ databases">
        <title>Mumia zhuanghuii sp. nov. isolated from the intestinal contents of plateau pika (Ochotona curzoniae) in the Qinghai-Tibet plateau of China.</title>
        <authorList>
            <person name="Tian Z."/>
        </authorList>
    </citation>
    <scope>NUCLEOTIDE SEQUENCE [LARGE SCALE GENOMIC DNA]</scope>
    <source>
        <strain evidence="3">JCM 30598</strain>
    </source>
</reference>
<dbReference type="PANTHER" id="PTHR18964:SF149">
    <property type="entry name" value="BIFUNCTIONAL UDP-N-ACETYLGLUCOSAMINE 2-EPIMERASE_N-ACETYLMANNOSAMINE KINASE"/>
    <property type="match status" value="1"/>
</dbReference>
<dbReference type="AlphaFoldDB" id="A0A5J5J3A8"/>
<dbReference type="InterPro" id="IPR036390">
    <property type="entry name" value="WH_DNA-bd_sf"/>
</dbReference>
<dbReference type="Proteomes" id="UP000325827">
    <property type="component" value="Unassembled WGS sequence"/>
</dbReference>
<comment type="caution">
    <text evidence="2">The sequence shown here is derived from an EMBL/GenBank/DDBJ whole genome shotgun (WGS) entry which is preliminary data.</text>
</comment>
<dbReference type="SUPFAM" id="SSF46785">
    <property type="entry name" value="Winged helix' DNA-binding domain"/>
    <property type="match status" value="1"/>
</dbReference>
<organism evidence="2 3">
    <name type="scientific">Microbacterium rhizomatis</name>
    <dbReference type="NCBI Taxonomy" id="1631477"/>
    <lineage>
        <taxon>Bacteria</taxon>
        <taxon>Bacillati</taxon>
        <taxon>Actinomycetota</taxon>
        <taxon>Actinomycetes</taxon>
        <taxon>Micrococcales</taxon>
        <taxon>Microbacteriaceae</taxon>
        <taxon>Microbacterium</taxon>
    </lineage>
</organism>
<dbReference type="SUPFAM" id="SSF53067">
    <property type="entry name" value="Actin-like ATPase domain"/>
    <property type="match status" value="1"/>
</dbReference>
<dbReference type="EMBL" id="VYSA01000002">
    <property type="protein sequence ID" value="KAA9107903.1"/>
    <property type="molecule type" value="Genomic_DNA"/>
</dbReference>
<dbReference type="Pfam" id="PF00480">
    <property type="entry name" value="ROK"/>
    <property type="match status" value="1"/>
</dbReference>
<dbReference type="Gene3D" id="1.10.10.10">
    <property type="entry name" value="Winged helix-like DNA-binding domain superfamily/Winged helix DNA-binding domain"/>
    <property type="match status" value="1"/>
</dbReference>
<gene>
    <name evidence="2" type="ORF">F6B43_10780</name>
</gene>
<dbReference type="PANTHER" id="PTHR18964">
    <property type="entry name" value="ROK (REPRESSOR, ORF, KINASE) FAMILY"/>
    <property type="match status" value="1"/>
</dbReference>
<dbReference type="InterPro" id="IPR036388">
    <property type="entry name" value="WH-like_DNA-bd_sf"/>
</dbReference>
<accession>A0A5J5J3A8</accession>
<dbReference type="OrthoDB" id="5174513at2"/>
<evidence type="ECO:0000313" key="3">
    <source>
        <dbReference type="Proteomes" id="UP000325827"/>
    </source>
</evidence>
<proteinExistence type="inferred from homology"/>
<dbReference type="InterPro" id="IPR000600">
    <property type="entry name" value="ROK"/>
</dbReference>
<evidence type="ECO:0000313" key="2">
    <source>
        <dbReference type="EMBL" id="KAA9107903.1"/>
    </source>
</evidence>
<dbReference type="InterPro" id="IPR043129">
    <property type="entry name" value="ATPase_NBD"/>
</dbReference>
<comment type="similarity">
    <text evidence="1">Belongs to the ROK (NagC/XylR) family.</text>
</comment>
<protein>
    <submittedName>
        <fullName evidence="2">ROK family protein</fullName>
    </submittedName>
</protein>
<keyword evidence="3" id="KW-1185">Reference proteome</keyword>
<dbReference type="RefSeq" id="WP_150448933.1">
    <property type="nucleotide sequence ID" value="NZ_VYSA01000002.1"/>
</dbReference>
<name>A0A5J5J3A8_9MICO</name>
<evidence type="ECO:0000256" key="1">
    <source>
        <dbReference type="ARBA" id="ARBA00006479"/>
    </source>
</evidence>
<sequence length="401" mass="41338">MSDPNGAGGGAGGGAVAEGVRQRNLARILRLVHVDGPLSRAALTEATGLNRSTVADLVGELVGQQLVQERAPDPSRRVGRPSPVVAVDPRVIAIAVNPEVDALTIAAVGLDRRIALRDRIEMDHLLSPEETARLVAERIALWRTGALTDARIAGVGLAVPGLVRAVDGLVRHAPHLRWADAPLRDLVSAATGLPTAVGNDASLGVLAEHLFGAGRGIDDIVYLNGGASGIGGGLIVHGMPVAGAGGYAGEFGQNRPGIAADADRRATEGVLEDEVSRARLLDAVGLASADEPTLAAALSASDSPLVAAELERQRRILATALANAVNVLNPRVVILGGFLATVAELGFDELAIAVARQAMPASMDEVDIRVAVLAEDRLLIGAAEAAFAELLRDPQDHPALR</sequence>
<dbReference type="Gene3D" id="3.30.420.40">
    <property type="match status" value="2"/>
</dbReference>